<name>A0A392SCM2_9FABA</name>
<sequence length="71" mass="8188">MCNRTLHVNPSAYMHNYTKCPLNDLYYQPYHYADNASRSAFTACTNVRLPIKDIADRDDPFTFVTADIPTQ</sequence>
<dbReference type="GO" id="GO:0016301">
    <property type="term" value="F:kinase activity"/>
    <property type="evidence" value="ECO:0007669"/>
    <property type="project" value="UniProtKB-KW"/>
</dbReference>
<feature type="non-terminal residue" evidence="1">
    <location>
        <position position="71"/>
    </location>
</feature>
<evidence type="ECO:0000313" key="2">
    <source>
        <dbReference type="Proteomes" id="UP000265520"/>
    </source>
</evidence>
<evidence type="ECO:0000313" key="1">
    <source>
        <dbReference type="EMBL" id="MCI45625.1"/>
    </source>
</evidence>
<dbReference type="Proteomes" id="UP000265520">
    <property type="component" value="Unassembled WGS sequence"/>
</dbReference>
<proteinExistence type="predicted"/>
<dbReference type="AlphaFoldDB" id="A0A392SCM2"/>
<organism evidence="1 2">
    <name type="scientific">Trifolium medium</name>
    <dbReference type="NCBI Taxonomy" id="97028"/>
    <lineage>
        <taxon>Eukaryota</taxon>
        <taxon>Viridiplantae</taxon>
        <taxon>Streptophyta</taxon>
        <taxon>Embryophyta</taxon>
        <taxon>Tracheophyta</taxon>
        <taxon>Spermatophyta</taxon>
        <taxon>Magnoliopsida</taxon>
        <taxon>eudicotyledons</taxon>
        <taxon>Gunneridae</taxon>
        <taxon>Pentapetalae</taxon>
        <taxon>rosids</taxon>
        <taxon>fabids</taxon>
        <taxon>Fabales</taxon>
        <taxon>Fabaceae</taxon>
        <taxon>Papilionoideae</taxon>
        <taxon>50 kb inversion clade</taxon>
        <taxon>NPAAA clade</taxon>
        <taxon>Hologalegina</taxon>
        <taxon>IRL clade</taxon>
        <taxon>Trifolieae</taxon>
        <taxon>Trifolium</taxon>
    </lineage>
</organism>
<protein>
    <submittedName>
        <fullName evidence="1">Wall associated kinase-like protein</fullName>
    </submittedName>
</protein>
<accession>A0A392SCM2</accession>
<dbReference type="EMBL" id="LXQA010346516">
    <property type="protein sequence ID" value="MCI45625.1"/>
    <property type="molecule type" value="Genomic_DNA"/>
</dbReference>
<keyword evidence="2" id="KW-1185">Reference proteome</keyword>
<keyword evidence="1" id="KW-0808">Transferase</keyword>
<keyword evidence="1" id="KW-0418">Kinase</keyword>
<reference evidence="1 2" key="1">
    <citation type="journal article" date="2018" name="Front. Plant Sci.">
        <title>Red Clover (Trifolium pratense) and Zigzag Clover (T. medium) - A Picture of Genomic Similarities and Differences.</title>
        <authorList>
            <person name="Dluhosova J."/>
            <person name="Istvanek J."/>
            <person name="Nedelnik J."/>
            <person name="Repkova J."/>
        </authorList>
    </citation>
    <scope>NUCLEOTIDE SEQUENCE [LARGE SCALE GENOMIC DNA]</scope>
    <source>
        <strain evidence="2">cv. 10/8</strain>
        <tissue evidence="1">Leaf</tissue>
    </source>
</reference>
<comment type="caution">
    <text evidence="1">The sequence shown here is derived from an EMBL/GenBank/DDBJ whole genome shotgun (WGS) entry which is preliminary data.</text>
</comment>